<gene>
    <name evidence="2" type="ORF">OYC64_013400</name>
</gene>
<feature type="region of interest" description="Disordered" evidence="1">
    <location>
        <begin position="275"/>
        <end position="294"/>
    </location>
</feature>
<sequence>MAMNSQQTEAMPELRVTLFPIVEPFVKGVTGDQWLLLRSGKPDGATLIVVADLVLEVVTSLTKAILAAFTGMKTSVSEESIRSSLGDALSQSIAEALDVASQMDDDSVELCAAVISKEVAESVNSALSTPMHTAERVVRPRRLNVMVGHTCKMLKAFAGKIRIGRCQRRTRQRKLSPAPLEKPLVDNEEPRAESPVSVVSLLLGVQEQSSSGDSVIDIRKQKSIEELIDKELRKITDPVLDDLPDQVYALLQEECSLEIANTAEGITALLTQQEENQERTNAGKSTSQQKQKTKCKQGVKLRVKNCLAKRFAKAWIHRMVVKLKKKFHPDPKAETTKSMKSLMSGVSALLMTEAGEMGGKEISVFKRFKDFSSVKHLVFIQALTDMLYRHIASGMSHSDFPEPVRHSSVRTLLVPQVHANMYAEIRKQAWRFVSLMSWFVNTQVATQSQRVQQAIMGPEALFQSEAWLERGGALERAALCEERTASPLEEDANRQRDLNKVCVRIFVAKLVTLAFKKSKVGRTIADDGDIIKSLFDRVWAEVQHVDFYTTPTTFADLDKIVYQRLCKIAGSQDMVLARLILKDPELGADIVWSVNDRLLNPPQEHRTICRFFRSVGKAISNIWRRVQ</sequence>
<evidence type="ECO:0000313" key="2">
    <source>
        <dbReference type="EMBL" id="KAL3045134.1"/>
    </source>
</evidence>
<reference evidence="2 3" key="1">
    <citation type="journal article" date="2022" name="G3 (Bethesda)">
        <title>Evaluating Illumina-, Nanopore-, and PacBio-based genome assembly strategies with the bald notothen, Trematomus borchgrevinki.</title>
        <authorList>
            <person name="Rayamajhi N."/>
            <person name="Cheng C.C."/>
            <person name="Catchen J.M."/>
        </authorList>
    </citation>
    <scope>NUCLEOTIDE SEQUENCE [LARGE SCALE GENOMIC DNA]</scope>
    <source>
        <strain evidence="2">AGRC-2024</strain>
    </source>
</reference>
<name>A0ABD2FTL5_PAGBO</name>
<evidence type="ECO:0000256" key="1">
    <source>
        <dbReference type="SAM" id="MobiDB-lite"/>
    </source>
</evidence>
<protein>
    <submittedName>
        <fullName evidence="2">Uncharacterized protein</fullName>
    </submittedName>
</protein>
<feature type="region of interest" description="Disordered" evidence="1">
    <location>
        <begin position="169"/>
        <end position="191"/>
    </location>
</feature>
<keyword evidence="3" id="KW-1185">Reference proteome</keyword>
<organism evidence="2 3">
    <name type="scientific">Pagothenia borchgrevinki</name>
    <name type="common">Bald rockcod</name>
    <name type="synonym">Trematomus borchgrevinki</name>
    <dbReference type="NCBI Taxonomy" id="8213"/>
    <lineage>
        <taxon>Eukaryota</taxon>
        <taxon>Metazoa</taxon>
        <taxon>Chordata</taxon>
        <taxon>Craniata</taxon>
        <taxon>Vertebrata</taxon>
        <taxon>Euteleostomi</taxon>
        <taxon>Actinopterygii</taxon>
        <taxon>Neopterygii</taxon>
        <taxon>Teleostei</taxon>
        <taxon>Neoteleostei</taxon>
        <taxon>Acanthomorphata</taxon>
        <taxon>Eupercaria</taxon>
        <taxon>Perciformes</taxon>
        <taxon>Notothenioidei</taxon>
        <taxon>Nototheniidae</taxon>
        <taxon>Pagothenia</taxon>
    </lineage>
</organism>
<dbReference type="Proteomes" id="UP001619887">
    <property type="component" value="Unassembled WGS sequence"/>
</dbReference>
<reference evidence="2 3" key="2">
    <citation type="journal article" date="2024" name="G3 (Bethesda)">
        <title>The genome of the cryopelagic Antarctic bald notothen, Trematomus borchgrevinki.</title>
        <authorList>
            <person name="Rayamajhi N."/>
            <person name="Rivera-Colon A.G."/>
            <person name="Minhas B.F."/>
            <person name="Cheng C.C."/>
            <person name="Catchen J.M."/>
        </authorList>
    </citation>
    <scope>NUCLEOTIDE SEQUENCE [LARGE SCALE GENOMIC DNA]</scope>
    <source>
        <strain evidence="2">AGRC-2024</strain>
    </source>
</reference>
<evidence type="ECO:0000313" key="3">
    <source>
        <dbReference type="Proteomes" id="UP001619887"/>
    </source>
</evidence>
<comment type="caution">
    <text evidence="2">The sequence shown here is derived from an EMBL/GenBank/DDBJ whole genome shotgun (WGS) entry which is preliminary data.</text>
</comment>
<dbReference type="AlphaFoldDB" id="A0ABD2FTL5"/>
<proteinExistence type="predicted"/>
<dbReference type="EMBL" id="JBIYXZ010002087">
    <property type="protein sequence ID" value="KAL3045134.1"/>
    <property type="molecule type" value="Genomic_DNA"/>
</dbReference>
<accession>A0ABD2FTL5</accession>